<evidence type="ECO:0000313" key="1">
    <source>
        <dbReference type="EMBL" id="CEA16346.1"/>
    </source>
</evidence>
<reference evidence="1 2" key="1">
    <citation type="submission" date="2014-08" db="EMBL/GenBank/DDBJ databases">
        <authorList>
            <person name="Wibberg D."/>
        </authorList>
    </citation>
    <scope>NUCLEOTIDE SEQUENCE [LARGE SCALE GENOMIC DNA]</scope>
    <source>
        <strain evidence="2">ING2-E5B</strain>
    </source>
</reference>
<dbReference type="Gene3D" id="3.40.50.10320">
    <property type="entry name" value="LmbE-like"/>
    <property type="match status" value="1"/>
</dbReference>
<dbReference type="GO" id="GO:0016811">
    <property type="term" value="F:hydrolase activity, acting on carbon-nitrogen (but not peptide) bonds, in linear amides"/>
    <property type="evidence" value="ECO:0007669"/>
    <property type="project" value="TreeGrafter"/>
</dbReference>
<dbReference type="InterPro" id="IPR003737">
    <property type="entry name" value="GlcNAc_PI_deacetylase-related"/>
</dbReference>
<dbReference type="PANTHER" id="PTHR12993:SF30">
    <property type="entry name" value="N-ACETYL-ALPHA-D-GLUCOSAMINYL L-MALATE DEACETYLASE 1"/>
    <property type="match status" value="1"/>
</dbReference>
<dbReference type="STRING" id="1562970.ING2E5B_1598"/>
<dbReference type="SUPFAM" id="SSF102588">
    <property type="entry name" value="LmbE-like"/>
    <property type="match status" value="1"/>
</dbReference>
<proteinExistence type="predicted"/>
<dbReference type="InterPro" id="IPR024078">
    <property type="entry name" value="LmbE-like_dom_sf"/>
</dbReference>
<dbReference type="KEGG" id="pbt:ING2E5B_1598"/>
<dbReference type="Pfam" id="PF02585">
    <property type="entry name" value="PIG-L"/>
    <property type="match status" value="1"/>
</dbReference>
<keyword evidence="2" id="KW-1185">Reference proteome</keyword>
<dbReference type="HOGENOM" id="CLU_049311_3_0_10"/>
<dbReference type="AlphaFoldDB" id="A0A098C1Q4"/>
<dbReference type="PATRIC" id="fig|1562970.3.peg.1588"/>
<dbReference type="OrthoDB" id="9790023at2"/>
<dbReference type="EMBL" id="LN515532">
    <property type="protein sequence ID" value="CEA16346.1"/>
    <property type="molecule type" value="Genomic_DNA"/>
</dbReference>
<dbReference type="PANTHER" id="PTHR12993">
    <property type="entry name" value="N-ACETYLGLUCOSAMINYL-PHOSPHATIDYLINOSITOL DE-N-ACETYLASE-RELATED"/>
    <property type="match status" value="1"/>
</dbReference>
<organism evidence="1 2">
    <name type="scientific">Fermentimonas caenicola</name>
    <dbReference type="NCBI Taxonomy" id="1562970"/>
    <lineage>
        <taxon>Bacteria</taxon>
        <taxon>Pseudomonadati</taxon>
        <taxon>Bacteroidota</taxon>
        <taxon>Bacteroidia</taxon>
        <taxon>Bacteroidales</taxon>
        <taxon>Dysgonomonadaceae</taxon>
        <taxon>Fermentimonas</taxon>
    </lineage>
</organism>
<accession>A0A098C1Q4</accession>
<evidence type="ECO:0000313" key="2">
    <source>
        <dbReference type="Proteomes" id="UP000032417"/>
    </source>
</evidence>
<dbReference type="Proteomes" id="UP000032417">
    <property type="component" value="Chromosome 1"/>
</dbReference>
<sequence>MKHLLVLILLFIPFIKAFSLNNTFNDEGKINVIVIGAHPDDADGSTGGTAIKFAELGHNVLFVSLTNGDAGHQSIGGGELARIRRAEAEEAGKRFGVKYIVLENHDGELMPTLELRKDVIRLIREWNADIVIGPRPNDYHPDHRNTATVIQDAAYLVIVPNVVTDTPPLKKNPVFLYTQDRFQKPYPFQPDIAIDISDVFDKKIYGMAAHESQYFDWLPWTVGIEAPTGEKERLEWLSSNRERVIAPSVRQSLIKWYGEETGAKVTQAEAFEICEYGTRPSDEEIKRLFPMIK</sequence>
<gene>
    <name evidence="1" type="ORF">ING2E5B_1598</name>
</gene>
<protein>
    <submittedName>
        <fullName evidence="1">LmbE family protein</fullName>
    </submittedName>
</protein>
<name>A0A098C1Q4_9BACT</name>